<dbReference type="SUPFAM" id="SSF52540">
    <property type="entry name" value="P-loop containing nucleoside triphosphate hydrolases"/>
    <property type="match status" value="1"/>
</dbReference>
<evidence type="ECO:0000313" key="1">
    <source>
        <dbReference type="EMBL" id="MBE5024177.1"/>
    </source>
</evidence>
<dbReference type="Pfam" id="PF03266">
    <property type="entry name" value="NTPase_1"/>
    <property type="match status" value="1"/>
</dbReference>
<dbReference type="InterPro" id="IPR027417">
    <property type="entry name" value="P-loop_NTPase"/>
</dbReference>
<organism evidence="1 2">
    <name type="scientific">Thermophilibacter gallinarum</name>
    <dbReference type="NCBI Taxonomy" id="2779357"/>
    <lineage>
        <taxon>Bacteria</taxon>
        <taxon>Bacillati</taxon>
        <taxon>Actinomycetota</taxon>
        <taxon>Coriobacteriia</taxon>
        <taxon>Coriobacteriales</taxon>
        <taxon>Atopobiaceae</taxon>
        <taxon>Thermophilibacter</taxon>
    </lineage>
</organism>
<protein>
    <recommendedName>
        <fullName evidence="3">NTPase</fullName>
    </recommendedName>
</protein>
<proteinExistence type="predicted"/>
<keyword evidence="2" id="KW-1185">Reference proteome</keyword>
<evidence type="ECO:0000313" key="2">
    <source>
        <dbReference type="Proteomes" id="UP001194273"/>
    </source>
</evidence>
<sequence length="191" mass="19833">MLFILTGDVRTGKTTWLEARVRELEAAGVPVRGVLAPGVWRDGEKVGIENVLLPLRERVLLATPAGDGCPTGLGWDFDNAALARVNARLAGLAADVKGVGRPGLLVIDEVGPLELRRGGGLTAALELLNAGPAPAWSHALVVVRSALAGEAAARFARSWRSVEPLSPDESGARRLRGAFLAPGGTSPAPSL</sequence>
<evidence type="ECO:0008006" key="3">
    <source>
        <dbReference type="Google" id="ProtNLM"/>
    </source>
</evidence>
<accession>A0ABR9QT15</accession>
<dbReference type="Proteomes" id="UP001194273">
    <property type="component" value="Unassembled WGS sequence"/>
</dbReference>
<reference evidence="1 2" key="1">
    <citation type="submission" date="2020-10" db="EMBL/GenBank/DDBJ databases">
        <title>ChiBAC.</title>
        <authorList>
            <person name="Zenner C."/>
            <person name="Hitch T.C.A."/>
            <person name="Clavel T."/>
        </authorList>
    </citation>
    <scope>NUCLEOTIDE SEQUENCE [LARGE SCALE GENOMIC DNA]</scope>
    <source>
        <strain evidence="1 2">DSM 107455</strain>
    </source>
</reference>
<dbReference type="Gene3D" id="3.40.50.300">
    <property type="entry name" value="P-loop containing nucleotide triphosphate hydrolases"/>
    <property type="match status" value="1"/>
</dbReference>
<comment type="caution">
    <text evidence="1">The sequence shown here is derived from an EMBL/GenBank/DDBJ whole genome shotgun (WGS) entry which is preliminary data.</text>
</comment>
<dbReference type="EMBL" id="JADCJZ010000002">
    <property type="protein sequence ID" value="MBE5024177.1"/>
    <property type="molecule type" value="Genomic_DNA"/>
</dbReference>
<gene>
    <name evidence="1" type="ORF">INF26_04840</name>
</gene>
<dbReference type="InterPro" id="IPR004948">
    <property type="entry name" value="Nuc-triphosphatase_THEP1"/>
</dbReference>
<name>A0ABR9QT15_9ACTN</name>
<dbReference type="RefSeq" id="WP_193529603.1">
    <property type="nucleotide sequence ID" value="NZ_JADCJZ010000002.1"/>
</dbReference>